<keyword evidence="7" id="KW-0027">Amidation</keyword>
<evidence type="ECO:0000259" key="10">
    <source>
        <dbReference type="SMART" id="SM00039"/>
    </source>
</evidence>
<comment type="similarity">
    <text evidence="2">Belongs to the sauvagine/corticotropin-releasing factor/urotensin I family.</text>
</comment>
<evidence type="ECO:0000256" key="1">
    <source>
        <dbReference type="ARBA" id="ARBA00004613"/>
    </source>
</evidence>
<dbReference type="PROSITE" id="PS00511">
    <property type="entry name" value="CRF"/>
    <property type="match status" value="1"/>
</dbReference>
<feature type="domain" description="Corticotropin-releasing factor" evidence="10">
    <location>
        <begin position="115"/>
        <end position="154"/>
    </location>
</feature>
<keyword evidence="6 9" id="KW-0732">Signal</keyword>
<proteinExistence type="inferred from homology"/>
<evidence type="ECO:0000256" key="8">
    <source>
        <dbReference type="SAM" id="MobiDB-lite"/>
    </source>
</evidence>
<dbReference type="InterPro" id="IPR018446">
    <property type="entry name" value="Corticotropin-releasing_fac_CS"/>
</dbReference>
<gene>
    <name evidence="11" type="primary">LOC127360171</name>
</gene>
<dbReference type="OrthoDB" id="9837731at2759"/>
<keyword evidence="4" id="KW-0165">Cleavage on pair of basic residues</keyword>
<feature type="chain" id="PRO_5035731917" description="Corticotropin-releasing factor domain-containing protein" evidence="9">
    <location>
        <begin position="24"/>
        <end position="156"/>
    </location>
</feature>
<sequence length="156" mass="17046">MKLNVLMWLAALLAVFLPHPADCRPDDAPASRRPLLPRPLLLHLGEEFSLRLGGGVGSSSAAPALLSSSTTSSSSSSSSAVNRALLQLTQRLLQARAEQQEEEEGEEEEKGKRSDEPPISLDLTFHLLREVLEMARAEQIAQQADSNRRMMDAFGK</sequence>
<dbReference type="GO" id="GO:0005179">
    <property type="term" value="F:hormone activity"/>
    <property type="evidence" value="ECO:0007669"/>
    <property type="project" value="UniProtKB-KW"/>
</dbReference>
<evidence type="ECO:0000256" key="4">
    <source>
        <dbReference type="ARBA" id="ARBA00022685"/>
    </source>
</evidence>
<dbReference type="Proteomes" id="UP000694389">
    <property type="component" value="Unassembled WGS sequence"/>
</dbReference>
<evidence type="ECO:0000256" key="7">
    <source>
        <dbReference type="ARBA" id="ARBA00022815"/>
    </source>
</evidence>
<evidence type="ECO:0000313" key="12">
    <source>
        <dbReference type="Proteomes" id="UP000694389"/>
    </source>
</evidence>
<accession>A0A8C4H7D4</accession>
<dbReference type="InterPro" id="IPR000187">
    <property type="entry name" value="CRF"/>
</dbReference>
<feature type="signal peptide" evidence="9">
    <location>
        <begin position="1"/>
        <end position="23"/>
    </location>
</feature>
<dbReference type="RefSeq" id="XP_051250416.1">
    <property type="nucleotide sequence ID" value="XM_051394456.1"/>
</dbReference>
<keyword evidence="3" id="KW-0964">Secreted</keyword>
<dbReference type="InterPro" id="IPR003620">
    <property type="entry name" value="Urocortin_CRF"/>
</dbReference>
<dbReference type="AlphaFoldDB" id="A0A8C4H7D4"/>
<evidence type="ECO:0000256" key="5">
    <source>
        <dbReference type="ARBA" id="ARBA00022702"/>
    </source>
</evidence>
<evidence type="ECO:0000256" key="3">
    <source>
        <dbReference type="ARBA" id="ARBA00022525"/>
    </source>
</evidence>
<feature type="compositionally biased region" description="Low complexity" evidence="8">
    <location>
        <begin position="58"/>
        <end position="80"/>
    </location>
</feature>
<dbReference type="PANTHER" id="PTHR15035:SF9">
    <property type="entry name" value="CORTICOLIBERIN"/>
    <property type="match status" value="1"/>
</dbReference>
<dbReference type="Pfam" id="PF00473">
    <property type="entry name" value="CRF"/>
    <property type="match status" value="1"/>
</dbReference>
<evidence type="ECO:0000256" key="6">
    <source>
        <dbReference type="ARBA" id="ARBA00022729"/>
    </source>
</evidence>
<dbReference type="PRINTS" id="PR01612">
    <property type="entry name" value="CRFFAMILY"/>
</dbReference>
<feature type="region of interest" description="Disordered" evidence="8">
    <location>
        <begin position="92"/>
        <end position="120"/>
    </location>
</feature>
<dbReference type="GeneTree" id="ENSGT00940000154473"/>
<dbReference type="SMART" id="SM00039">
    <property type="entry name" value="CRF"/>
    <property type="match status" value="1"/>
</dbReference>
<comment type="subcellular location">
    <subcellularLocation>
        <location evidence="1">Secreted</location>
    </subcellularLocation>
</comment>
<evidence type="ECO:0000256" key="2">
    <source>
        <dbReference type="ARBA" id="ARBA00009287"/>
    </source>
</evidence>
<dbReference type="Ensembl" id="ENSDLAT00005041024.2">
    <property type="protein sequence ID" value="ENSDLAP00005038413.2"/>
    <property type="gene ID" value="ENSDLAG00005017150.2"/>
</dbReference>
<keyword evidence="12" id="KW-1185">Reference proteome</keyword>
<name>A0A8C4H7D4_DICLA</name>
<reference evidence="11" key="2">
    <citation type="submission" date="2025-09" db="UniProtKB">
        <authorList>
            <consortium name="Ensembl"/>
        </authorList>
    </citation>
    <scope>IDENTIFICATION</scope>
</reference>
<dbReference type="GeneID" id="127360171"/>
<organism evidence="11 12">
    <name type="scientific">Dicentrarchus labrax</name>
    <name type="common">European seabass</name>
    <name type="synonym">Morone labrax</name>
    <dbReference type="NCBI Taxonomy" id="13489"/>
    <lineage>
        <taxon>Eukaryota</taxon>
        <taxon>Metazoa</taxon>
        <taxon>Chordata</taxon>
        <taxon>Craniata</taxon>
        <taxon>Vertebrata</taxon>
        <taxon>Euteleostomi</taxon>
        <taxon>Actinopterygii</taxon>
        <taxon>Neopterygii</taxon>
        <taxon>Teleostei</taxon>
        <taxon>Neoteleostei</taxon>
        <taxon>Acanthomorphata</taxon>
        <taxon>Eupercaria</taxon>
        <taxon>Moronidae</taxon>
        <taxon>Dicentrarchus</taxon>
    </lineage>
</organism>
<reference evidence="11" key="1">
    <citation type="submission" date="2025-08" db="UniProtKB">
        <authorList>
            <consortium name="Ensembl"/>
        </authorList>
    </citation>
    <scope>IDENTIFICATION</scope>
</reference>
<keyword evidence="5" id="KW-0372">Hormone</keyword>
<dbReference type="OMA" id="KRTWPGE"/>
<dbReference type="Gene3D" id="6.10.250.1920">
    <property type="match status" value="1"/>
</dbReference>
<protein>
    <recommendedName>
        <fullName evidence="10">Corticotropin-releasing factor domain-containing protein</fullName>
    </recommendedName>
</protein>
<evidence type="ECO:0000256" key="9">
    <source>
        <dbReference type="SAM" id="SignalP"/>
    </source>
</evidence>
<dbReference type="PANTHER" id="PTHR15035">
    <property type="entry name" value="CORTICOLIBERIN/UROCORTIN"/>
    <property type="match status" value="1"/>
</dbReference>
<evidence type="ECO:0000313" key="11">
    <source>
        <dbReference type="Ensembl" id="ENSDLAP00005038413.2"/>
    </source>
</evidence>
<feature type="region of interest" description="Disordered" evidence="8">
    <location>
        <begin position="56"/>
        <end position="80"/>
    </location>
</feature>
<dbReference type="GO" id="GO:0005576">
    <property type="term" value="C:extracellular region"/>
    <property type="evidence" value="ECO:0007669"/>
    <property type="project" value="UniProtKB-SubCell"/>
</dbReference>